<evidence type="ECO:0000313" key="2">
    <source>
        <dbReference type="Proteomes" id="UP000238218"/>
    </source>
</evidence>
<comment type="caution">
    <text evidence="1">The sequence shown here is derived from an EMBL/GenBank/DDBJ whole genome shotgun (WGS) entry which is preliminary data.</text>
</comment>
<dbReference type="InterPro" id="IPR029021">
    <property type="entry name" value="Prot-tyrosine_phosphatase-like"/>
</dbReference>
<reference evidence="1 2" key="2">
    <citation type="submission" date="2018-03" db="EMBL/GenBank/DDBJ databases">
        <title>The ancient ancestry and fast evolution of plastids.</title>
        <authorList>
            <person name="Moore K.R."/>
            <person name="Magnabosco C."/>
            <person name="Momper L."/>
            <person name="Gold D.A."/>
            <person name="Bosak T."/>
            <person name="Fournier G.P."/>
        </authorList>
    </citation>
    <scope>NUCLEOTIDE SEQUENCE [LARGE SCALE GENOMIC DNA]</scope>
    <source>
        <strain evidence="1 2">CCALA 015</strain>
    </source>
</reference>
<sequence length="53" mass="5892">MAGYERSPLLAVGLTARLRGIDPLAALAWVRRCHPMAMPIYDHLVMLETLLST</sequence>
<accession>A0ABX5F8P6</accession>
<dbReference type="EMBL" id="PVWP01000004">
    <property type="protein sequence ID" value="PSB38044.1"/>
    <property type="molecule type" value="Genomic_DNA"/>
</dbReference>
<reference evidence="1 2" key="1">
    <citation type="submission" date="2018-02" db="EMBL/GenBank/DDBJ databases">
        <authorList>
            <person name="Moore K."/>
            <person name="Momper L."/>
        </authorList>
    </citation>
    <scope>NUCLEOTIDE SEQUENCE [LARGE SCALE GENOMIC DNA]</scope>
    <source>
        <strain evidence="1 2">CCALA 015</strain>
    </source>
</reference>
<proteinExistence type="predicted"/>
<name>A0ABX5F8P6_9CHRO</name>
<dbReference type="SUPFAM" id="SSF52799">
    <property type="entry name" value="(Phosphotyrosine protein) phosphatases II"/>
    <property type="match status" value="1"/>
</dbReference>
<organism evidence="1 2">
    <name type="scientific">Aphanothece cf. minutissima CCALA 015</name>
    <dbReference type="NCBI Taxonomy" id="2107695"/>
    <lineage>
        <taxon>Bacteria</taxon>
        <taxon>Bacillati</taxon>
        <taxon>Cyanobacteriota</taxon>
        <taxon>Cyanophyceae</taxon>
        <taxon>Oscillatoriophycideae</taxon>
        <taxon>Chroococcales</taxon>
        <taxon>Aphanothecaceae</taxon>
        <taxon>Aphanothece</taxon>
    </lineage>
</organism>
<evidence type="ECO:0000313" key="1">
    <source>
        <dbReference type="EMBL" id="PSB38044.1"/>
    </source>
</evidence>
<dbReference type="Proteomes" id="UP000238218">
    <property type="component" value="Unassembled WGS sequence"/>
</dbReference>
<gene>
    <name evidence="1" type="ORF">C7B81_07745</name>
</gene>
<keyword evidence="2" id="KW-1185">Reference proteome</keyword>
<protein>
    <submittedName>
        <fullName evidence="1">Phosphatase</fullName>
    </submittedName>
</protein>